<keyword evidence="2" id="KW-1185">Reference proteome</keyword>
<accession>A0ABN8XYW6</accession>
<dbReference type="Proteomes" id="UP001176941">
    <property type="component" value="Chromosome 11"/>
</dbReference>
<evidence type="ECO:0000313" key="2">
    <source>
        <dbReference type="Proteomes" id="UP001176941"/>
    </source>
</evidence>
<proteinExistence type="predicted"/>
<dbReference type="EMBL" id="OX459947">
    <property type="protein sequence ID" value="CAI9154194.1"/>
    <property type="molecule type" value="Genomic_DNA"/>
</dbReference>
<reference evidence="1" key="1">
    <citation type="submission" date="2023-04" db="EMBL/GenBank/DDBJ databases">
        <authorList>
            <consortium name="ELIXIR-Norway"/>
        </authorList>
    </citation>
    <scope>NUCLEOTIDE SEQUENCE [LARGE SCALE GENOMIC DNA]</scope>
</reference>
<protein>
    <submittedName>
        <fullName evidence="1">Uncharacterized protein</fullName>
    </submittedName>
</protein>
<sequence length="99" mass="11333">MNLVPQTKDRIALHLSHGAPLWADRWVLRDRKSQLGPSSREPPLNRATVGIREPGTYLWTWLLMRVPGNGSWKLNRAAIQRARGSARILFSSDFPNAFW</sequence>
<organism evidence="1 2">
    <name type="scientific">Rangifer tarandus platyrhynchus</name>
    <name type="common">Svalbard reindeer</name>
    <dbReference type="NCBI Taxonomy" id="3082113"/>
    <lineage>
        <taxon>Eukaryota</taxon>
        <taxon>Metazoa</taxon>
        <taxon>Chordata</taxon>
        <taxon>Craniata</taxon>
        <taxon>Vertebrata</taxon>
        <taxon>Euteleostomi</taxon>
        <taxon>Mammalia</taxon>
        <taxon>Eutheria</taxon>
        <taxon>Laurasiatheria</taxon>
        <taxon>Artiodactyla</taxon>
        <taxon>Ruminantia</taxon>
        <taxon>Pecora</taxon>
        <taxon>Cervidae</taxon>
        <taxon>Odocoileinae</taxon>
        <taxon>Rangifer</taxon>
    </lineage>
</organism>
<evidence type="ECO:0000313" key="1">
    <source>
        <dbReference type="EMBL" id="CAI9154194.1"/>
    </source>
</evidence>
<gene>
    <name evidence="1" type="ORF">MRATA1EN1_LOCUS3156</name>
</gene>
<name>A0ABN8XYW6_RANTA</name>